<dbReference type="InterPro" id="IPR001155">
    <property type="entry name" value="OxRdtase_FMN_N"/>
</dbReference>
<reference evidence="12" key="2">
    <citation type="submission" date="2021-04" db="EMBL/GenBank/DDBJ databases">
        <authorList>
            <person name="Gilroy R."/>
        </authorList>
    </citation>
    <scope>NUCLEOTIDE SEQUENCE</scope>
    <source>
        <strain evidence="12">ChiSjej1B19-8411</strain>
    </source>
</reference>
<evidence type="ECO:0000256" key="2">
    <source>
        <dbReference type="ARBA" id="ARBA00001966"/>
    </source>
</evidence>
<dbReference type="Pfam" id="PF00724">
    <property type="entry name" value="Oxidored_FMN"/>
    <property type="match status" value="1"/>
</dbReference>
<dbReference type="InterPro" id="IPR036188">
    <property type="entry name" value="FAD/NAD-bd_sf"/>
</dbReference>
<evidence type="ECO:0000256" key="1">
    <source>
        <dbReference type="ARBA" id="ARBA00001917"/>
    </source>
</evidence>
<reference evidence="12" key="1">
    <citation type="journal article" date="2021" name="PeerJ">
        <title>Extensive microbial diversity within the chicken gut microbiome revealed by metagenomics and culture.</title>
        <authorList>
            <person name="Gilroy R."/>
            <person name="Ravi A."/>
            <person name="Getino M."/>
            <person name="Pursley I."/>
            <person name="Horton D.L."/>
            <person name="Alikhan N.F."/>
            <person name="Baker D."/>
            <person name="Gharbi K."/>
            <person name="Hall N."/>
            <person name="Watson M."/>
            <person name="Adriaenssens E.M."/>
            <person name="Foster-Nyarko E."/>
            <person name="Jarju S."/>
            <person name="Secka A."/>
            <person name="Antonio M."/>
            <person name="Oren A."/>
            <person name="Chaudhuri R.R."/>
            <person name="La Ragione R."/>
            <person name="Hildebrand F."/>
            <person name="Pallen M.J."/>
        </authorList>
    </citation>
    <scope>NUCLEOTIDE SEQUENCE</scope>
    <source>
        <strain evidence="12">ChiSjej1B19-8411</strain>
    </source>
</reference>
<dbReference type="EMBL" id="DXEX01000063">
    <property type="protein sequence ID" value="HIX58567.1"/>
    <property type="molecule type" value="Genomic_DNA"/>
</dbReference>
<comment type="caution">
    <text evidence="12">The sequence shown here is derived from an EMBL/GenBank/DDBJ whole genome shotgun (WGS) entry which is preliminary data.</text>
</comment>
<dbReference type="Gene3D" id="3.20.20.70">
    <property type="entry name" value="Aldolase class I"/>
    <property type="match status" value="1"/>
</dbReference>
<name>A0A9D2B201_9FIRM</name>
<organism evidence="12 13">
    <name type="scientific">Candidatus Blautia gallistercoris</name>
    <dbReference type="NCBI Taxonomy" id="2838490"/>
    <lineage>
        <taxon>Bacteria</taxon>
        <taxon>Bacillati</taxon>
        <taxon>Bacillota</taxon>
        <taxon>Clostridia</taxon>
        <taxon>Lachnospirales</taxon>
        <taxon>Lachnospiraceae</taxon>
        <taxon>Blautia</taxon>
    </lineage>
</organism>
<dbReference type="CDD" id="cd02803">
    <property type="entry name" value="OYE_like_FMN_family"/>
    <property type="match status" value="1"/>
</dbReference>
<dbReference type="PRINTS" id="PR00469">
    <property type="entry name" value="PNDRDTASEII"/>
</dbReference>
<dbReference type="SUPFAM" id="SSF51395">
    <property type="entry name" value="FMN-linked oxidoreductases"/>
    <property type="match status" value="1"/>
</dbReference>
<dbReference type="InterPro" id="IPR013785">
    <property type="entry name" value="Aldolase_TIM"/>
</dbReference>
<dbReference type="GO" id="GO:0016491">
    <property type="term" value="F:oxidoreductase activity"/>
    <property type="evidence" value="ECO:0007669"/>
    <property type="project" value="UniProtKB-KW"/>
</dbReference>
<evidence type="ECO:0000256" key="5">
    <source>
        <dbReference type="ARBA" id="ARBA00022643"/>
    </source>
</evidence>
<dbReference type="AlphaFoldDB" id="A0A9D2B201"/>
<evidence type="ECO:0000256" key="4">
    <source>
        <dbReference type="ARBA" id="ARBA00022630"/>
    </source>
</evidence>
<evidence type="ECO:0000256" key="6">
    <source>
        <dbReference type="ARBA" id="ARBA00022723"/>
    </source>
</evidence>
<dbReference type="InterPro" id="IPR051793">
    <property type="entry name" value="NADH:flavin_oxidoreductase"/>
</dbReference>
<keyword evidence="8" id="KW-0408">Iron</keyword>
<evidence type="ECO:0000256" key="9">
    <source>
        <dbReference type="ARBA" id="ARBA00023014"/>
    </source>
</evidence>
<evidence type="ECO:0000256" key="3">
    <source>
        <dbReference type="ARBA" id="ARBA00011048"/>
    </source>
</evidence>
<comment type="similarity">
    <text evidence="3">In the N-terminal section; belongs to the NADH:flavin oxidoreductase/NADH oxidase family.</text>
</comment>
<evidence type="ECO:0000313" key="12">
    <source>
        <dbReference type="EMBL" id="HIX58567.1"/>
    </source>
</evidence>
<dbReference type="InterPro" id="IPR023753">
    <property type="entry name" value="FAD/NAD-binding_dom"/>
</dbReference>
<sequence length="661" mass="72109">MNTKNHYPHLFEPIQLGNTFFRNRIFASPTGYQNVNGDGYLNDGAAAYYGRRARGGAASVATFEGIVDRELGRGGATQICMDTPNIDRGLARIAYEIKGYGAVATMELQHAGMFANRDLSFFGAGAKGIAYGPVECECDGRHILPMTDEIIERTISKYVDAAALAQKCGFGMVLIHAGHGWMLHQFLSPITNTRTDQWGGSSVENRCRMLLAICDGIHKRCGQGFPIEVRISGSECYDGGFGIENGIAVAKQLEGHCQLIHVSAGNHEIEEVFAVTHPSMFLKDGCNVKYAAEIKKHVKTPVATIGALSDPVLMEEIIASGQADVVELGREFMAEPDFPLKVRTGQEDKARRCMRCLSCFSSELTNGEPYCAINPESGRELDMKYEPPAARVKKNVLIAGGGVAGMQAALTCAERGHQVLLCEKGSHLGGVLRCEETVDFKKNLDYYLNQQEKLIAENPSIRVLLNTEVTPEFAREQNPDVIFAALGAEPVKPPIPGINDFPVLSAQDAYGQAENLGEHVIILGAGLVGVELGLHLAAQQKQVTLVEMTDHVNDGGNFLHMLGLNTEIQKRKLQILFQTKAVEIRENGVLCQKADSAQTEEFFLEADNVIYAVGQRPRREAAIALNDCAPEVYYLGDCVVPRNITEATSTAFLSARNLGRW</sequence>
<protein>
    <submittedName>
        <fullName evidence="12">NAD(P)/FAD-dependent oxidoreductase</fullName>
    </submittedName>
</protein>
<gene>
    <name evidence="12" type="ORF">IAA45_02495</name>
</gene>
<dbReference type="Pfam" id="PF07992">
    <property type="entry name" value="Pyr_redox_2"/>
    <property type="match status" value="1"/>
</dbReference>
<comment type="cofactor">
    <cofactor evidence="1">
        <name>FMN</name>
        <dbReference type="ChEBI" id="CHEBI:58210"/>
    </cofactor>
</comment>
<evidence type="ECO:0000256" key="8">
    <source>
        <dbReference type="ARBA" id="ARBA00023004"/>
    </source>
</evidence>
<evidence type="ECO:0000259" key="10">
    <source>
        <dbReference type="Pfam" id="PF00724"/>
    </source>
</evidence>
<keyword evidence="5" id="KW-0288">FMN</keyword>
<feature type="domain" description="FAD/NAD(P)-binding" evidence="11">
    <location>
        <begin position="395"/>
        <end position="647"/>
    </location>
</feature>
<proteinExistence type="inferred from homology"/>
<comment type="cofactor">
    <cofactor evidence="2">
        <name>[4Fe-4S] cluster</name>
        <dbReference type="ChEBI" id="CHEBI:49883"/>
    </cofactor>
</comment>
<dbReference type="PANTHER" id="PTHR42917:SF2">
    <property type="entry name" value="2,4-DIENOYL-COA REDUCTASE [(2E)-ENOYL-COA-PRODUCING]"/>
    <property type="match status" value="1"/>
</dbReference>
<dbReference type="GO" id="GO:0051536">
    <property type="term" value="F:iron-sulfur cluster binding"/>
    <property type="evidence" value="ECO:0007669"/>
    <property type="project" value="UniProtKB-KW"/>
</dbReference>
<accession>A0A9D2B201</accession>
<evidence type="ECO:0000313" key="13">
    <source>
        <dbReference type="Proteomes" id="UP000886817"/>
    </source>
</evidence>
<dbReference type="PRINTS" id="PR00368">
    <property type="entry name" value="FADPNR"/>
</dbReference>
<keyword evidence="9" id="KW-0411">Iron-sulfur</keyword>
<dbReference type="SUPFAM" id="SSF51905">
    <property type="entry name" value="FAD/NAD(P)-binding domain"/>
    <property type="match status" value="1"/>
</dbReference>
<dbReference type="Gene3D" id="3.40.50.720">
    <property type="entry name" value="NAD(P)-binding Rossmann-like Domain"/>
    <property type="match status" value="1"/>
</dbReference>
<dbReference type="GO" id="GO:0046872">
    <property type="term" value="F:metal ion binding"/>
    <property type="evidence" value="ECO:0007669"/>
    <property type="project" value="UniProtKB-KW"/>
</dbReference>
<dbReference type="Proteomes" id="UP000886817">
    <property type="component" value="Unassembled WGS sequence"/>
</dbReference>
<keyword evidence="4" id="KW-0285">Flavoprotein</keyword>
<dbReference type="Gene3D" id="3.50.50.60">
    <property type="entry name" value="FAD/NAD(P)-binding domain"/>
    <property type="match status" value="1"/>
</dbReference>
<keyword evidence="7" id="KW-0560">Oxidoreductase</keyword>
<dbReference type="GO" id="GO:0010181">
    <property type="term" value="F:FMN binding"/>
    <property type="evidence" value="ECO:0007669"/>
    <property type="project" value="InterPro"/>
</dbReference>
<feature type="domain" description="NADH:flavin oxidoreductase/NADH oxidase N-terminal" evidence="10">
    <location>
        <begin position="10"/>
        <end position="348"/>
    </location>
</feature>
<keyword evidence="6" id="KW-0479">Metal-binding</keyword>
<evidence type="ECO:0000259" key="11">
    <source>
        <dbReference type="Pfam" id="PF07992"/>
    </source>
</evidence>
<dbReference type="PANTHER" id="PTHR42917">
    <property type="entry name" value="2,4-DIENOYL-COA REDUCTASE"/>
    <property type="match status" value="1"/>
</dbReference>
<evidence type="ECO:0000256" key="7">
    <source>
        <dbReference type="ARBA" id="ARBA00023002"/>
    </source>
</evidence>